<protein>
    <recommendedName>
        <fullName evidence="4">Retrotransposon gag domain-containing protein</fullName>
    </recommendedName>
</protein>
<evidence type="ECO:0008006" key="4">
    <source>
        <dbReference type="Google" id="ProtNLM"/>
    </source>
</evidence>
<dbReference type="EMBL" id="JARPOI010000006">
    <property type="protein sequence ID" value="KAJ9179096.1"/>
    <property type="molecule type" value="Genomic_DNA"/>
</dbReference>
<proteinExistence type="predicted"/>
<comment type="caution">
    <text evidence="2">The sequence shown here is derived from an EMBL/GenBank/DDBJ whole genome shotgun (WGS) entry which is preliminary data.</text>
</comment>
<dbReference type="Proteomes" id="UP001174677">
    <property type="component" value="Chromosome 6"/>
</dbReference>
<evidence type="ECO:0000313" key="3">
    <source>
        <dbReference type="Proteomes" id="UP001174677"/>
    </source>
</evidence>
<sequence>MEAMLESLKKEYKQNTKGSTPNTPITIPPPLPSITTTQSSKPIRESVLSQKITRAIKKFQKTSHDDDYGMRDGSLLSKQILSEVFPLKFKLPTLDKYDGTPDPRSHLAKFRTTMLLQNVNSFILCRVFPMTLIELVQKWYQRLPDDSIENFKQLVSLFK</sequence>
<organism evidence="2 3">
    <name type="scientific">Hevea brasiliensis</name>
    <name type="common">Para rubber tree</name>
    <name type="synonym">Siphonia brasiliensis</name>
    <dbReference type="NCBI Taxonomy" id="3981"/>
    <lineage>
        <taxon>Eukaryota</taxon>
        <taxon>Viridiplantae</taxon>
        <taxon>Streptophyta</taxon>
        <taxon>Embryophyta</taxon>
        <taxon>Tracheophyta</taxon>
        <taxon>Spermatophyta</taxon>
        <taxon>Magnoliopsida</taxon>
        <taxon>eudicotyledons</taxon>
        <taxon>Gunneridae</taxon>
        <taxon>Pentapetalae</taxon>
        <taxon>rosids</taxon>
        <taxon>fabids</taxon>
        <taxon>Malpighiales</taxon>
        <taxon>Euphorbiaceae</taxon>
        <taxon>Crotonoideae</taxon>
        <taxon>Micrandreae</taxon>
        <taxon>Hevea</taxon>
    </lineage>
</organism>
<evidence type="ECO:0000256" key="1">
    <source>
        <dbReference type="SAM" id="MobiDB-lite"/>
    </source>
</evidence>
<reference evidence="2" key="1">
    <citation type="journal article" date="2023" name="Plant Biotechnol. J.">
        <title>Chromosome-level wild Hevea brasiliensis genome provides new tools for genomic-assisted breeding and valuable loci to elevate rubber yield.</title>
        <authorList>
            <person name="Cheng H."/>
            <person name="Song X."/>
            <person name="Hu Y."/>
            <person name="Wu T."/>
            <person name="Yang Q."/>
            <person name="An Z."/>
            <person name="Feng S."/>
            <person name="Deng Z."/>
            <person name="Wu W."/>
            <person name="Zeng X."/>
            <person name="Tu M."/>
            <person name="Wang X."/>
            <person name="Huang H."/>
        </authorList>
    </citation>
    <scope>NUCLEOTIDE SEQUENCE</scope>
    <source>
        <strain evidence="2">MT/VB/25A 57/8</strain>
    </source>
</reference>
<evidence type="ECO:0000313" key="2">
    <source>
        <dbReference type="EMBL" id="KAJ9179096.1"/>
    </source>
</evidence>
<name>A0ABQ9MFZ3_HEVBR</name>
<keyword evidence="3" id="KW-1185">Reference proteome</keyword>
<accession>A0ABQ9MFZ3</accession>
<gene>
    <name evidence="2" type="ORF">P3X46_010920</name>
</gene>
<feature type="region of interest" description="Disordered" evidence="1">
    <location>
        <begin position="13"/>
        <end position="40"/>
    </location>
</feature>
<dbReference type="PANTHER" id="PTHR33223">
    <property type="entry name" value="CCHC-TYPE DOMAIN-CONTAINING PROTEIN"/>
    <property type="match status" value="1"/>
</dbReference>
<dbReference type="PANTHER" id="PTHR33223:SF10">
    <property type="entry name" value="AMINOTRANSFERASE-LIKE PLANT MOBILE DOMAIN-CONTAINING PROTEIN"/>
    <property type="match status" value="1"/>
</dbReference>